<name>A0AAJ0IF59_9PEZI</name>
<accession>A0AAJ0IF59</accession>
<proteinExistence type="predicted"/>
<organism evidence="1 2">
    <name type="scientific">Neurospora hispaniola</name>
    <dbReference type="NCBI Taxonomy" id="588809"/>
    <lineage>
        <taxon>Eukaryota</taxon>
        <taxon>Fungi</taxon>
        <taxon>Dikarya</taxon>
        <taxon>Ascomycota</taxon>
        <taxon>Pezizomycotina</taxon>
        <taxon>Sordariomycetes</taxon>
        <taxon>Sordariomycetidae</taxon>
        <taxon>Sordariales</taxon>
        <taxon>Sordariaceae</taxon>
        <taxon>Neurospora</taxon>
    </lineage>
</organism>
<gene>
    <name evidence="1" type="ORF">B0T23DRAFT_10949</name>
</gene>
<dbReference type="GeneID" id="87869463"/>
<evidence type="ECO:0000313" key="2">
    <source>
        <dbReference type="Proteomes" id="UP001285908"/>
    </source>
</evidence>
<keyword evidence="2" id="KW-1185">Reference proteome</keyword>
<sequence>MLKFFFPLPISFQANQAFPQNPSLSRPVMPGMARFMGAFGVLSGIGDQRSGPDWPRIQGGGAFAPPNETHRWMVTHHVHLTRQRLIMVGTTPMTVSDIVRVACETCQPFPVRGCSHHRLGI</sequence>
<comment type="caution">
    <text evidence="1">The sequence shown here is derived from an EMBL/GenBank/DDBJ whole genome shotgun (WGS) entry which is preliminary data.</text>
</comment>
<dbReference type="EMBL" id="JAULSX010000001">
    <property type="protein sequence ID" value="KAK3499203.1"/>
    <property type="molecule type" value="Genomic_DNA"/>
</dbReference>
<dbReference type="AlphaFoldDB" id="A0AAJ0IF59"/>
<protein>
    <submittedName>
        <fullName evidence="1">Uncharacterized protein</fullName>
    </submittedName>
</protein>
<reference evidence="1 2" key="1">
    <citation type="journal article" date="2023" name="Mol. Phylogenet. Evol.">
        <title>Genome-scale phylogeny and comparative genomics of the fungal order Sordariales.</title>
        <authorList>
            <person name="Hensen N."/>
            <person name="Bonometti L."/>
            <person name="Westerberg I."/>
            <person name="Brannstrom I.O."/>
            <person name="Guillou S."/>
            <person name="Cros-Aarteil S."/>
            <person name="Calhoun S."/>
            <person name="Haridas S."/>
            <person name="Kuo A."/>
            <person name="Mondo S."/>
            <person name="Pangilinan J."/>
            <person name="Riley R."/>
            <person name="LaButti K."/>
            <person name="Andreopoulos B."/>
            <person name="Lipzen A."/>
            <person name="Chen C."/>
            <person name="Yan M."/>
            <person name="Daum C."/>
            <person name="Ng V."/>
            <person name="Clum A."/>
            <person name="Steindorff A."/>
            <person name="Ohm R.A."/>
            <person name="Martin F."/>
            <person name="Silar P."/>
            <person name="Natvig D.O."/>
            <person name="Lalanne C."/>
            <person name="Gautier V."/>
            <person name="Ament-Velasquez S.L."/>
            <person name="Kruys A."/>
            <person name="Hutchinson M.I."/>
            <person name="Powell A.J."/>
            <person name="Barry K."/>
            <person name="Miller A.N."/>
            <person name="Grigoriev I.V."/>
            <person name="Debuchy R."/>
            <person name="Gladieux P."/>
            <person name="Hiltunen Thoren M."/>
            <person name="Johannesson H."/>
        </authorList>
    </citation>
    <scope>NUCLEOTIDE SEQUENCE [LARGE SCALE GENOMIC DNA]</scope>
    <source>
        <strain evidence="1 2">FGSC 10403</strain>
    </source>
</reference>
<evidence type="ECO:0000313" key="1">
    <source>
        <dbReference type="EMBL" id="KAK3499203.1"/>
    </source>
</evidence>
<dbReference type="RefSeq" id="XP_062696836.1">
    <property type="nucleotide sequence ID" value="XM_062831841.1"/>
</dbReference>
<dbReference type="Proteomes" id="UP001285908">
    <property type="component" value="Unassembled WGS sequence"/>
</dbReference>